<dbReference type="Proteomes" id="UP000501069">
    <property type="component" value="Chromosome"/>
</dbReference>
<dbReference type="Proteomes" id="UP000719916">
    <property type="component" value="Unassembled WGS sequence"/>
</dbReference>
<proteinExistence type="predicted"/>
<dbReference type="Proteomes" id="UP000315200">
    <property type="component" value="Unassembled WGS sequence"/>
</dbReference>
<dbReference type="EMBL" id="CP050964">
    <property type="protein sequence ID" value="QIX91600.1"/>
    <property type="molecule type" value="Genomic_DNA"/>
</dbReference>
<reference evidence="3" key="5">
    <citation type="submission" date="2020-02" db="EMBL/GenBank/DDBJ databases">
        <authorList>
            <person name="Littmann E."/>
            <person name="Sorbara M."/>
        </authorList>
    </citation>
    <scope>NUCLEOTIDE SEQUENCE</scope>
    <source>
        <strain evidence="3">MSK.2.26</strain>
    </source>
</reference>
<dbReference type="EMBL" id="CZAB01000030">
    <property type="protein sequence ID" value="CUP35020.1"/>
    <property type="molecule type" value="Genomic_DNA"/>
</dbReference>
<protein>
    <submittedName>
        <fullName evidence="1">Antirestriction protein (ArdA)</fullName>
    </submittedName>
    <submittedName>
        <fullName evidence="3">Antirestriction protein ArdA</fullName>
    </submittedName>
</protein>
<dbReference type="InterPro" id="IPR009899">
    <property type="entry name" value="ArdA"/>
</dbReference>
<evidence type="ECO:0000313" key="6">
    <source>
        <dbReference type="Proteomes" id="UP000315200"/>
    </source>
</evidence>
<evidence type="ECO:0000313" key="4">
    <source>
        <dbReference type="EMBL" id="QIX91600.1"/>
    </source>
</evidence>
<dbReference type="RefSeq" id="WP_002587105.1">
    <property type="nucleotide sequence ID" value="NZ_BJLB01000001.1"/>
</dbReference>
<gene>
    <name evidence="2" type="ORF">Ccl03g_53390</name>
    <name evidence="1" type="ORF">ERS852480_03151</name>
    <name evidence="4" type="ORF">FOC47_14275</name>
    <name evidence="3" type="ORF">G5B26_04290</name>
</gene>
<dbReference type="InterPro" id="IPR041893">
    <property type="entry name" value="ArdA_dom3"/>
</dbReference>
<dbReference type="EMBL" id="JAAISW010000004">
    <property type="protein sequence ID" value="NSJ42815.1"/>
    <property type="molecule type" value="Genomic_DNA"/>
</dbReference>
<name>A0A174MLK1_9FIRM</name>
<evidence type="ECO:0000313" key="2">
    <source>
        <dbReference type="EMBL" id="GEA39626.1"/>
    </source>
</evidence>
<evidence type="ECO:0000313" key="8">
    <source>
        <dbReference type="Proteomes" id="UP000719916"/>
    </source>
</evidence>
<dbReference type="Pfam" id="PF07275">
    <property type="entry name" value="ArdA"/>
    <property type="match status" value="1"/>
</dbReference>
<evidence type="ECO:0000313" key="1">
    <source>
        <dbReference type="EMBL" id="CUP35020.1"/>
    </source>
</evidence>
<reference evidence="3 8" key="4">
    <citation type="journal article" date="2020" name="Cell Host Microbe">
        <title>Functional and Genomic Variation between Human-Derived Isolates of Lachnospiraceae Reveals Inter- and Intra-Species Diversity.</title>
        <authorList>
            <person name="Sorbara M.T."/>
            <person name="Littmann E.R."/>
            <person name="Fontana E."/>
            <person name="Moody T.U."/>
            <person name="Kohout C.E."/>
            <person name="Gjonbalaj M."/>
            <person name="Eaton V."/>
            <person name="Seok R."/>
            <person name="Leiner I.M."/>
            <person name="Pamer E.G."/>
        </authorList>
    </citation>
    <scope>NUCLEOTIDE SEQUENCE [LARGE SCALE GENOMIC DNA]</scope>
    <source>
        <strain evidence="3 8">MSK.2.26</strain>
    </source>
</reference>
<evidence type="ECO:0000313" key="7">
    <source>
        <dbReference type="Proteomes" id="UP000501069"/>
    </source>
</evidence>
<evidence type="ECO:0000313" key="5">
    <source>
        <dbReference type="Proteomes" id="UP000095512"/>
    </source>
</evidence>
<organism evidence="1 5">
    <name type="scientific">Enterocloster clostridioformis</name>
    <dbReference type="NCBI Taxonomy" id="1531"/>
    <lineage>
        <taxon>Bacteria</taxon>
        <taxon>Bacillati</taxon>
        <taxon>Bacillota</taxon>
        <taxon>Clostridia</taxon>
        <taxon>Lachnospirales</taxon>
        <taxon>Lachnospiraceae</taxon>
        <taxon>Enterocloster</taxon>
    </lineage>
</organism>
<reference evidence="2 6" key="2">
    <citation type="submission" date="2019-06" db="EMBL/GenBank/DDBJ databases">
        <title>Draft genome sequence of [Clostridium] clostridioforme NBRC 113352.</title>
        <authorList>
            <person name="Miura T."/>
            <person name="Furukawa M."/>
            <person name="Shimamura M."/>
            <person name="Ohyama Y."/>
            <person name="Yamazoe A."/>
            <person name="Kawasaki H."/>
        </authorList>
    </citation>
    <scope>NUCLEOTIDE SEQUENCE [LARGE SCALE GENOMIC DNA]</scope>
    <source>
        <strain evidence="2 6">NBRC 113352</strain>
    </source>
</reference>
<dbReference type="Proteomes" id="UP000095512">
    <property type="component" value="Unassembled WGS sequence"/>
</dbReference>
<accession>A0A174MLK1</accession>
<dbReference type="AlphaFoldDB" id="A0A174MLK1"/>
<dbReference type="Gene3D" id="1.10.10.1190">
    <property type="entry name" value="Antirestriction protein ArdA, domain 3"/>
    <property type="match status" value="1"/>
</dbReference>
<dbReference type="GeneID" id="57962333"/>
<dbReference type="EMBL" id="BJLB01000001">
    <property type="protein sequence ID" value="GEA39626.1"/>
    <property type="molecule type" value="Genomic_DNA"/>
</dbReference>
<reference evidence="1 5" key="1">
    <citation type="submission" date="2015-09" db="EMBL/GenBank/DDBJ databases">
        <authorList>
            <consortium name="Pathogen Informatics"/>
        </authorList>
    </citation>
    <scope>NUCLEOTIDE SEQUENCE [LARGE SCALE GENOMIC DNA]</scope>
    <source>
        <strain evidence="1 5">2789STDY5834865</strain>
    </source>
</reference>
<reference evidence="4 7" key="3">
    <citation type="submission" date="2019-11" db="EMBL/GenBank/DDBJ databases">
        <title>FDA dAtabase for Regulatory Grade micrObial Sequences (FDA-ARGOS): Supporting development and validation of Infectious Disease Dx tests.</title>
        <authorList>
            <person name="Turner S."/>
            <person name="Byrd R."/>
            <person name="Tallon L."/>
            <person name="Sadzewicz L."/>
            <person name="Vavikolanu K."/>
            <person name="Mehta A."/>
            <person name="Aluvathingal J."/>
            <person name="Nadendla S."/>
            <person name="Myers T."/>
            <person name="Yan Y."/>
            <person name="Sichtig H."/>
        </authorList>
    </citation>
    <scope>NUCLEOTIDE SEQUENCE [LARGE SCALE GENOMIC DNA]</scope>
    <source>
        <strain evidence="4 7">FDAARGOS_739</strain>
    </source>
</reference>
<sequence>MLKVQLSKPDGSHGEWLQLPAEYDRIRRIFTALADEEHPALLITAAETDIAPMHQFLVGKYVEQRRGIRDMDFLTRRIEGFTEQEKAVFGAALEIEQPSTIMEMANLSCNLDKFAVYPKVQNEAELGEYLLNIQVVDEQLLPYVDRRKYGRDYALSHAGAFCESGYIVRTGEALKPVYTERNPPDPGYAPNSLFLLRLYSSHYADSHPNTYSLSLPATEEKMELARKNLGVNHLEECSIIDLTSQIRDLESHLPYDYSIDGLNDFARLLGSKVLDGAEETVERLCAVLTAEIPETIQEASEIAENLNQYTILPDDIRTPEEYAHHVLQEADIHINDEIYGFVDFEGFGKARMQRDGVVSTVHGMVLRKDYLLRQLPEELVSLKLFSPLYPQLYERNEWGDLMNEPTYMGTDELCDYQDEILAAIERECLDEEGNRGLAVYLDNELLKRKVFSMNPTVEKWDGRLWGVLEVQSYGALSDAEMKGVMEEWSGQESDGWGEGFEQREIKIEAGELCISFWSSDRDFFIKTEQELKHEQSQNMEMQMGGM</sequence>
<evidence type="ECO:0000313" key="3">
    <source>
        <dbReference type="EMBL" id="NSJ42815.1"/>
    </source>
</evidence>